<dbReference type="InterPro" id="IPR036977">
    <property type="entry name" value="DNA_primase_Znf_CHC2"/>
</dbReference>
<dbReference type="InterPro" id="IPR050219">
    <property type="entry name" value="DnaG_primase"/>
</dbReference>
<dbReference type="EMBL" id="JAPDPJ010000101">
    <property type="protein sequence ID" value="MCW3789341.1"/>
    <property type="molecule type" value="Genomic_DNA"/>
</dbReference>
<dbReference type="CDD" id="cd01029">
    <property type="entry name" value="TOPRIM_primases"/>
    <property type="match status" value="1"/>
</dbReference>
<evidence type="ECO:0000313" key="6">
    <source>
        <dbReference type="Proteomes" id="UP001209229"/>
    </source>
</evidence>
<dbReference type="Pfam" id="PF13155">
    <property type="entry name" value="Toprim_2"/>
    <property type="match status" value="1"/>
</dbReference>
<dbReference type="SMART" id="SM00400">
    <property type="entry name" value="ZnF_CHCC"/>
    <property type="match status" value="1"/>
</dbReference>
<dbReference type="Gene3D" id="3.90.580.10">
    <property type="entry name" value="Zinc finger, CHC2-type domain"/>
    <property type="match status" value="1"/>
</dbReference>
<dbReference type="RefSeq" id="WP_301192896.1">
    <property type="nucleotide sequence ID" value="NZ_JAPDPJ010000101.1"/>
</dbReference>
<name>A0AAE3M8T0_9BACT</name>
<dbReference type="GO" id="GO:0008270">
    <property type="term" value="F:zinc ion binding"/>
    <property type="evidence" value="ECO:0007669"/>
    <property type="project" value="UniProtKB-KW"/>
</dbReference>
<keyword evidence="1" id="KW-0479">Metal-binding</keyword>
<evidence type="ECO:0000256" key="3">
    <source>
        <dbReference type="ARBA" id="ARBA00022833"/>
    </source>
</evidence>
<dbReference type="Gene3D" id="3.40.1360.10">
    <property type="match status" value="1"/>
</dbReference>
<dbReference type="InterPro" id="IPR002694">
    <property type="entry name" value="Znf_CHC2"/>
</dbReference>
<reference evidence="5" key="1">
    <citation type="submission" date="2022-10" db="EMBL/GenBank/DDBJ databases">
        <authorList>
            <person name="Yu W.X."/>
        </authorList>
    </citation>
    <scope>NUCLEOTIDE SEQUENCE</scope>
    <source>
        <strain evidence="5">AAT</strain>
    </source>
</reference>
<dbReference type="GO" id="GO:0003899">
    <property type="term" value="F:DNA-directed RNA polymerase activity"/>
    <property type="evidence" value="ECO:0007669"/>
    <property type="project" value="InterPro"/>
</dbReference>
<feature type="domain" description="Zinc finger CHC2-type" evidence="4">
    <location>
        <begin position="33"/>
        <end position="89"/>
    </location>
</feature>
<dbReference type="Gene3D" id="3.40.50.300">
    <property type="entry name" value="P-loop containing nucleotide triphosphate hydrolases"/>
    <property type="match status" value="1"/>
</dbReference>
<dbReference type="GO" id="GO:0006269">
    <property type="term" value="P:DNA replication, synthesis of primer"/>
    <property type="evidence" value="ECO:0007669"/>
    <property type="project" value="TreeGrafter"/>
</dbReference>
<evidence type="ECO:0000313" key="5">
    <source>
        <dbReference type="EMBL" id="MCW3789341.1"/>
    </source>
</evidence>
<dbReference type="Proteomes" id="UP001209229">
    <property type="component" value="Unassembled WGS sequence"/>
</dbReference>
<evidence type="ECO:0000256" key="2">
    <source>
        <dbReference type="ARBA" id="ARBA00022771"/>
    </source>
</evidence>
<keyword evidence="6" id="KW-1185">Reference proteome</keyword>
<accession>A0AAE3M8T0</accession>
<dbReference type="GO" id="GO:0003677">
    <property type="term" value="F:DNA binding"/>
    <property type="evidence" value="ECO:0007669"/>
    <property type="project" value="InterPro"/>
</dbReference>
<dbReference type="SUPFAM" id="SSF57783">
    <property type="entry name" value="Zinc beta-ribbon"/>
    <property type="match status" value="1"/>
</dbReference>
<proteinExistence type="predicted"/>
<keyword evidence="2" id="KW-0863">Zinc-finger</keyword>
<dbReference type="InterPro" id="IPR027417">
    <property type="entry name" value="P-loop_NTPase"/>
</dbReference>
<dbReference type="Pfam" id="PF06048">
    <property type="entry name" value="DUF927"/>
    <property type="match status" value="1"/>
</dbReference>
<organism evidence="5 6">
    <name type="scientific">Plebeiibacterium sediminum</name>
    <dbReference type="NCBI Taxonomy" id="2992112"/>
    <lineage>
        <taxon>Bacteria</taxon>
        <taxon>Pseudomonadati</taxon>
        <taxon>Bacteroidota</taxon>
        <taxon>Bacteroidia</taxon>
        <taxon>Marinilabiliales</taxon>
        <taxon>Marinilabiliaceae</taxon>
        <taxon>Plebeiibacterium</taxon>
    </lineage>
</organism>
<comment type="caution">
    <text evidence="5">The sequence shown here is derived from an EMBL/GenBank/DDBJ whole genome shotgun (WGS) entry which is preliminary data.</text>
</comment>
<protein>
    <submittedName>
        <fullName evidence="5">CHC2 zinc finger domain-containing protein</fullName>
    </submittedName>
</protein>
<dbReference type="Pfam" id="PF01807">
    <property type="entry name" value="Zn_ribbon_DnaG"/>
    <property type="match status" value="1"/>
</dbReference>
<keyword evidence="3" id="KW-0862">Zinc</keyword>
<gene>
    <name evidence="5" type="ORF">OM075_22960</name>
</gene>
<evidence type="ECO:0000259" key="4">
    <source>
        <dbReference type="SMART" id="SM00400"/>
    </source>
</evidence>
<dbReference type="InterPro" id="IPR009270">
    <property type="entry name" value="DUF927"/>
</dbReference>
<dbReference type="AlphaFoldDB" id="A0AAE3M8T0"/>
<dbReference type="PANTHER" id="PTHR30313">
    <property type="entry name" value="DNA PRIMASE"/>
    <property type="match status" value="1"/>
</dbReference>
<sequence length="900" mass="102979">MQTIEKVKQIDIKALIEKETGIHFNKVNQLEKCPFCGSGQGTNHSPAFSVNTRKNYFKCFSCGSGGSAIDFVMLLNNGWNEHKAIKYLQEDYLSIRDVFKPSSQTKTSAFDKMLFAIRNNPLTKASEYLKSRGIDADSLPQGSYWYDSLSNATVFTDTNNQLINRRIINPEEGKPKAKNNGTLNESIYDKMFLPDFDVVFLQEGVINALSMVGCSSIALFSTENKIKDPKVLLSYIQGKKVVLAMDNDDAGNKCADYYKDFILSSRFDIQSLRRLVLPEKKDANDLLQEKSLISYLQNTNNYQLLWEDIVTKPIPLSSEDKQADNEEYYFFVENGCYYMKETIKGKPIVKKLSNFLMESVYHLMDGTKESRRLVKFQRNTGEVTVNEIMSSELNLDRFKKVIRSISSRGLTFFGNTQQLDNILTFLYDREKNAIAINQLGYQSEHHAYCFADAVIDKDNVITYPDKLGIVNTDVTSLYLPPFAYTNLNDKSYSAERRFAYKAGNLNFDSWAELIFKAYGINGAVGISFVILALYRDIILDITGFFPFLFLFGDQGAGKSNFVNFFMHLFGEPNHGISLLNSTDKGFSRSLTQRSNALYYLKEYTNVIDKKTVDVFKTGYDGELYTMAQKSNDNKTTTLEINSACMVDGNELPTSEAALFARMIVLHFEDNKFSDETTEAYKTLLQEKEHGFCNITRELFKYRSYFEKQFKTVYNEVFQQVKSVINAETELADRQIRHIALLLTPVKLLQGKLTFPYDLDTYQDAVIENAKMQDEMASDLKDVSIFWSAIAYKVADPYGDIRKDIHYVKDPIKKILYIKYKLLYPCYCDYVNKNKLHFLEMNSLRELLTAKGNKSFIPNSSQKSRNVKSYTHSLLGSCYMFKYEDAETTNGIVIDGVELSI</sequence>
<dbReference type="SUPFAM" id="SSF56731">
    <property type="entry name" value="DNA primase core"/>
    <property type="match status" value="1"/>
</dbReference>
<dbReference type="InterPro" id="IPR034154">
    <property type="entry name" value="TOPRIM_DnaG/twinkle"/>
</dbReference>
<dbReference type="PANTHER" id="PTHR30313:SF2">
    <property type="entry name" value="DNA PRIMASE"/>
    <property type="match status" value="1"/>
</dbReference>
<dbReference type="GO" id="GO:0005737">
    <property type="term" value="C:cytoplasm"/>
    <property type="evidence" value="ECO:0007669"/>
    <property type="project" value="TreeGrafter"/>
</dbReference>
<evidence type="ECO:0000256" key="1">
    <source>
        <dbReference type="ARBA" id="ARBA00022723"/>
    </source>
</evidence>